<proteinExistence type="predicted"/>
<organism evidence="1 2">
    <name type="scientific">Pontixanthobacter gangjinensis</name>
    <dbReference type="NCBI Taxonomy" id="1028742"/>
    <lineage>
        <taxon>Bacteria</taxon>
        <taxon>Pseudomonadati</taxon>
        <taxon>Pseudomonadota</taxon>
        <taxon>Alphaproteobacteria</taxon>
        <taxon>Sphingomonadales</taxon>
        <taxon>Erythrobacteraceae</taxon>
        <taxon>Pontixanthobacter</taxon>
    </lineage>
</organism>
<dbReference type="SUPFAM" id="SSF53795">
    <property type="entry name" value="PEP carboxykinase-like"/>
    <property type="match status" value="1"/>
</dbReference>
<keyword evidence="2" id="KW-1185">Reference proteome</keyword>
<sequence length="301" mass="32688">MKMRTTYMAYGLRISSEIQFPQLAQKSYDDVDLSITLGAVPSHLTDPEAILQGGEFAENELLLSAPGIGRFHVCDGKRITVEPAAGADMQSLHLHLLGSCAAAILHQRQETVLHASCVTRGATTFTLCGTSGAGKSTTAASFVLQGYSIISDDVTLINLDNGPIAVPSYPQGKLFRSSLELLNLSTDGATELRLKPDKFARELGESYCDRPKRLDAIVFLTISDSIHPQIRKLNAAETVRFLHKKTFRKRFIGKARLPEALRKWSLLAEQVPAYHLTRPSAGNSIDEVCSLVEGALAGTHG</sequence>
<evidence type="ECO:0008006" key="3">
    <source>
        <dbReference type="Google" id="ProtNLM"/>
    </source>
</evidence>
<evidence type="ECO:0000313" key="2">
    <source>
        <dbReference type="Proteomes" id="UP000468943"/>
    </source>
</evidence>
<dbReference type="AlphaFoldDB" id="A0A6I4SPD5"/>
<name>A0A6I4SPD5_9SPHN</name>
<reference evidence="1 2" key="1">
    <citation type="submission" date="2019-12" db="EMBL/GenBank/DDBJ databases">
        <title>Genomic-based taxomic classification of the family Erythrobacteraceae.</title>
        <authorList>
            <person name="Xu L."/>
        </authorList>
    </citation>
    <scope>NUCLEOTIDE SEQUENCE [LARGE SCALE GENOMIC DNA]</scope>
    <source>
        <strain evidence="1 2">JCM 17802</strain>
    </source>
</reference>
<dbReference type="RefSeq" id="WP_160598709.1">
    <property type="nucleotide sequence ID" value="NZ_WTYS01000001.1"/>
</dbReference>
<dbReference type="EMBL" id="WTYS01000001">
    <property type="protein sequence ID" value="MXO57653.1"/>
    <property type="molecule type" value="Genomic_DNA"/>
</dbReference>
<dbReference type="Gene3D" id="3.40.50.300">
    <property type="entry name" value="P-loop containing nucleotide triphosphate hydrolases"/>
    <property type="match status" value="1"/>
</dbReference>
<dbReference type="InterPro" id="IPR027417">
    <property type="entry name" value="P-loop_NTPase"/>
</dbReference>
<dbReference type="Proteomes" id="UP000468943">
    <property type="component" value="Unassembled WGS sequence"/>
</dbReference>
<evidence type="ECO:0000313" key="1">
    <source>
        <dbReference type="EMBL" id="MXO57653.1"/>
    </source>
</evidence>
<accession>A0A6I4SPD5</accession>
<comment type="caution">
    <text evidence="1">The sequence shown here is derived from an EMBL/GenBank/DDBJ whole genome shotgun (WGS) entry which is preliminary data.</text>
</comment>
<protein>
    <recommendedName>
        <fullName evidence="3">Hpr(Ser) kinase/phosphatase</fullName>
    </recommendedName>
</protein>
<gene>
    <name evidence="1" type="ORF">GRI36_12260</name>
</gene>
<dbReference type="OrthoDB" id="8326226at2"/>